<evidence type="ECO:0000256" key="2">
    <source>
        <dbReference type="ARBA" id="ARBA00023002"/>
    </source>
</evidence>
<dbReference type="Gene3D" id="3.10.450.50">
    <property type="match status" value="1"/>
</dbReference>
<keyword evidence="2" id="KW-0560">Oxidoreductase</keyword>
<dbReference type="InterPro" id="IPR032710">
    <property type="entry name" value="NTF2-like_dom_sf"/>
</dbReference>
<comment type="caution">
    <text evidence="3">The sequence shown here is derived from an EMBL/GenBank/DDBJ whole genome shotgun (WGS) entry which is preliminary data.</text>
</comment>
<dbReference type="AlphaFoldDB" id="A0A4R4YJN0"/>
<keyword evidence="4" id="KW-1185">Reference proteome</keyword>
<dbReference type="Pfam" id="PF00866">
    <property type="entry name" value="Ring_hydroxyl_B"/>
    <property type="match status" value="1"/>
</dbReference>
<dbReference type="SUPFAM" id="SSF54427">
    <property type="entry name" value="NTF2-like"/>
    <property type="match status" value="1"/>
</dbReference>
<dbReference type="EMBL" id="SMKW01000034">
    <property type="protein sequence ID" value="TDD44219.1"/>
    <property type="molecule type" value="Genomic_DNA"/>
</dbReference>
<organism evidence="3 4">
    <name type="scientific">Saccharopolyspora elongata</name>
    <dbReference type="NCBI Taxonomy" id="2530387"/>
    <lineage>
        <taxon>Bacteria</taxon>
        <taxon>Bacillati</taxon>
        <taxon>Actinomycetota</taxon>
        <taxon>Actinomycetes</taxon>
        <taxon>Pseudonocardiales</taxon>
        <taxon>Pseudonocardiaceae</taxon>
        <taxon>Saccharopolyspora</taxon>
    </lineage>
</organism>
<evidence type="ECO:0000313" key="3">
    <source>
        <dbReference type="EMBL" id="TDD44219.1"/>
    </source>
</evidence>
<evidence type="ECO:0008006" key="5">
    <source>
        <dbReference type="Google" id="ProtNLM"/>
    </source>
</evidence>
<dbReference type="RefSeq" id="WP_132488749.1">
    <property type="nucleotide sequence ID" value="NZ_SMKW01000034.1"/>
</dbReference>
<dbReference type="Proteomes" id="UP000294947">
    <property type="component" value="Unassembled WGS sequence"/>
</dbReference>
<dbReference type="PANTHER" id="PTHR41534:SF2">
    <property type="entry name" value="3-PHENYLPROPIONATE_CINNAMIC ACID DIOXYGENASE SUBUNIT BETA"/>
    <property type="match status" value="1"/>
</dbReference>
<dbReference type="OrthoDB" id="3212009at2"/>
<dbReference type="PANTHER" id="PTHR41534">
    <property type="entry name" value="BLR3401 PROTEIN"/>
    <property type="match status" value="1"/>
</dbReference>
<reference evidence="3 4" key="1">
    <citation type="submission" date="2019-03" db="EMBL/GenBank/DDBJ databases">
        <title>Draft genome sequences of novel Actinobacteria.</title>
        <authorList>
            <person name="Sahin N."/>
            <person name="Ay H."/>
            <person name="Saygin H."/>
        </authorList>
    </citation>
    <scope>NUCLEOTIDE SEQUENCE [LARGE SCALE GENOMIC DNA]</scope>
    <source>
        <strain evidence="3 4">7K502</strain>
    </source>
</reference>
<dbReference type="InterPro" id="IPR000391">
    <property type="entry name" value="Rng_hydr_dOase-bsu"/>
</dbReference>
<dbReference type="GO" id="GO:0016491">
    <property type="term" value="F:oxidoreductase activity"/>
    <property type="evidence" value="ECO:0007669"/>
    <property type="project" value="UniProtKB-KW"/>
</dbReference>
<gene>
    <name evidence="3" type="ORF">E1288_24100</name>
</gene>
<dbReference type="GO" id="GO:0019380">
    <property type="term" value="P:3-phenylpropionate catabolic process"/>
    <property type="evidence" value="ECO:0007669"/>
    <property type="project" value="TreeGrafter"/>
</dbReference>
<sequence length="175" mass="19569">MTDATPTLAPAPIPTTDPRVARAIDLVWREADLLDRKEYPDWNELFAEDGIYVIPIEPGTEDFANTLNMVYDDARMRRMRVTRMTEGYAIAAVDAARTVRTVSRFVPESVSDEEVVLRSAQVLVTYKRGDHDIWAADLEHRIRLSTDGPAADRIALKVVRLVDSEAAVPATGFLL</sequence>
<evidence type="ECO:0000256" key="1">
    <source>
        <dbReference type="ARBA" id="ARBA00009570"/>
    </source>
</evidence>
<name>A0A4R4YJN0_9PSEU</name>
<accession>A0A4R4YJN0</accession>
<proteinExistence type="inferred from homology"/>
<comment type="similarity">
    <text evidence="1">Belongs to the bacterial ring-hydroxylating dioxygenase beta subunit family.</text>
</comment>
<evidence type="ECO:0000313" key="4">
    <source>
        <dbReference type="Proteomes" id="UP000294947"/>
    </source>
</evidence>
<protein>
    <recommendedName>
        <fullName evidence="5">3-phenylpropionate/cinnamic acid dioxygenase small subunit</fullName>
    </recommendedName>
</protein>